<protein>
    <submittedName>
        <fullName evidence="1">Uncharacterized protein</fullName>
    </submittedName>
</protein>
<sequence length="148" mass="17087">MNMQTGFGDAGDRMAEQYIDTMTNLLLPVLEQSTLLAAEYSKACGRDTLLPEDMEYAMKYCAMYTVGQATGSMFPEIYQEDDDEEYESDEEMDIVSVEECPPFERYSGNDMTLLKMNEAYDRWNSWEPQNPTEHMLKNAINSNEHLRT</sequence>
<dbReference type="EMBL" id="MN740292">
    <property type="protein sequence ID" value="QHT98435.1"/>
    <property type="molecule type" value="Genomic_DNA"/>
</dbReference>
<evidence type="ECO:0000313" key="1">
    <source>
        <dbReference type="EMBL" id="QHT98435.1"/>
    </source>
</evidence>
<proteinExistence type="predicted"/>
<accession>A0A6C0J198</accession>
<organism evidence="1">
    <name type="scientific">viral metagenome</name>
    <dbReference type="NCBI Taxonomy" id="1070528"/>
    <lineage>
        <taxon>unclassified sequences</taxon>
        <taxon>metagenomes</taxon>
        <taxon>organismal metagenomes</taxon>
    </lineage>
</organism>
<reference evidence="1" key="1">
    <citation type="journal article" date="2020" name="Nature">
        <title>Giant virus diversity and host interactions through global metagenomics.</title>
        <authorList>
            <person name="Schulz F."/>
            <person name="Roux S."/>
            <person name="Paez-Espino D."/>
            <person name="Jungbluth S."/>
            <person name="Walsh D.A."/>
            <person name="Denef V.J."/>
            <person name="McMahon K.D."/>
            <person name="Konstantinidis K.T."/>
            <person name="Eloe-Fadrosh E.A."/>
            <person name="Kyrpides N.C."/>
            <person name="Woyke T."/>
        </authorList>
    </citation>
    <scope>NUCLEOTIDE SEQUENCE</scope>
    <source>
        <strain evidence="1">GVMAG-M-3300025652-16</strain>
    </source>
</reference>
<name>A0A6C0J198_9ZZZZ</name>
<dbReference type="AlphaFoldDB" id="A0A6C0J198"/>